<feature type="transmembrane region" description="Helical" evidence="1">
    <location>
        <begin position="56"/>
        <end position="77"/>
    </location>
</feature>
<evidence type="ECO:0000313" key="2">
    <source>
        <dbReference type="EMBL" id="SQC14015.1"/>
    </source>
</evidence>
<dbReference type="EMBL" id="UAWN01000011">
    <property type="protein sequence ID" value="SQC14015.1"/>
    <property type="molecule type" value="Genomic_DNA"/>
</dbReference>
<feature type="transmembrane region" description="Helical" evidence="1">
    <location>
        <begin position="12"/>
        <end position="36"/>
    </location>
</feature>
<keyword evidence="1" id="KW-0472">Membrane</keyword>
<protein>
    <submittedName>
        <fullName evidence="2">Type VI secretion protein VasK</fullName>
    </submittedName>
</protein>
<dbReference type="AlphaFoldDB" id="A0A2X3CZY8"/>
<gene>
    <name evidence="2" type="ORF">NCTC9128_02095</name>
</gene>
<organism evidence="2 3">
    <name type="scientific">Klebsiella pneumoniae</name>
    <dbReference type="NCBI Taxonomy" id="573"/>
    <lineage>
        <taxon>Bacteria</taxon>
        <taxon>Pseudomonadati</taxon>
        <taxon>Pseudomonadota</taxon>
        <taxon>Gammaproteobacteria</taxon>
        <taxon>Enterobacterales</taxon>
        <taxon>Enterobacteriaceae</taxon>
        <taxon>Klebsiella/Raoultella group</taxon>
        <taxon>Klebsiella</taxon>
        <taxon>Klebsiella pneumoniae complex</taxon>
    </lineage>
</organism>
<reference evidence="2 3" key="1">
    <citation type="submission" date="2018-06" db="EMBL/GenBank/DDBJ databases">
        <authorList>
            <consortium name="Pathogen Informatics"/>
            <person name="Doyle S."/>
        </authorList>
    </citation>
    <scope>NUCLEOTIDE SEQUENCE [LARGE SCALE GENOMIC DNA]</scope>
    <source>
        <strain evidence="2 3">NCTC9128</strain>
    </source>
</reference>
<dbReference type="Proteomes" id="UP000251088">
    <property type="component" value="Unassembled WGS sequence"/>
</dbReference>
<sequence>MDNVNKPVAISVAATVIVCIAAVTLLVLLGGLAWWLWAMDRATQWETLRPLIATGFIIWGMALSLLVLGFMAFRLLIKDKVKPSAAPVRQPTRPAGREALYAPLKKYLHARYRLRWRRKVRLLLVTGTMQQSNNWCLACVSSTGLKATAPC</sequence>
<keyword evidence="1" id="KW-1133">Transmembrane helix</keyword>
<proteinExistence type="predicted"/>
<accession>A0A2X3CZY8</accession>
<evidence type="ECO:0000313" key="3">
    <source>
        <dbReference type="Proteomes" id="UP000251088"/>
    </source>
</evidence>
<keyword evidence="1" id="KW-0812">Transmembrane</keyword>
<evidence type="ECO:0000256" key="1">
    <source>
        <dbReference type="SAM" id="Phobius"/>
    </source>
</evidence>
<name>A0A2X3CZY8_KLEPN</name>